<dbReference type="InterPro" id="IPR004562">
    <property type="entry name" value="LipoylTrfase_LipoateP_Ligase"/>
</dbReference>
<evidence type="ECO:0000313" key="9">
    <source>
        <dbReference type="EMBL" id="ADL12181.1"/>
    </source>
</evidence>
<organism evidence="9 10">
    <name type="scientific">Acetohalobium arabaticum (strain ATCC 49924 / DSM 5501 / Z-7288)</name>
    <dbReference type="NCBI Taxonomy" id="574087"/>
    <lineage>
        <taxon>Bacteria</taxon>
        <taxon>Bacillati</taxon>
        <taxon>Bacillota</taxon>
        <taxon>Clostridia</taxon>
        <taxon>Halanaerobiales</taxon>
        <taxon>Halobacteroidaceae</taxon>
        <taxon>Acetohalobium</taxon>
    </lineage>
</organism>
<dbReference type="Gene3D" id="3.30.930.10">
    <property type="entry name" value="Bira Bifunctional Protein, Domain 2"/>
    <property type="match status" value="1"/>
</dbReference>
<evidence type="ECO:0000259" key="8">
    <source>
        <dbReference type="PROSITE" id="PS51733"/>
    </source>
</evidence>
<gene>
    <name evidence="9" type="ordered locus">Acear_0639</name>
</gene>
<dbReference type="GO" id="GO:0016979">
    <property type="term" value="F:lipoate-protein ligase activity"/>
    <property type="evidence" value="ECO:0007669"/>
    <property type="project" value="UniProtKB-EC"/>
</dbReference>
<dbReference type="EC" id="6.3.1.20" evidence="3"/>
<protein>
    <recommendedName>
        <fullName evidence="3">lipoate--protein ligase</fullName>
        <ecNumber evidence="3">6.3.1.20</ecNumber>
    </recommendedName>
</protein>
<dbReference type="InterPro" id="IPR004143">
    <property type="entry name" value="BPL_LPL_catalytic"/>
</dbReference>
<dbReference type="EMBL" id="CP002105">
    <property type="protein sequence ID" value="ADL12181.1"/>
    <property type="molecule type" value="Genomic_DNA"/>
</dbReference>
<evidence type="ECO:0000256" key="5">
    <source>
        <dbReference type="ARBA" id="ARBA00022741"/>
    </source>
</evidence>
<evidence type="ECO:0000256" key="1">
    <source>
        <dbReference type="ARBA" id="ARBA00005085"/>
    </source>
</evidence>
<keyword evidence="6" id="KW-0067">ATP-binding</keyword>
<evidence type="ECO:0000256" key="3">
    <source>
        <dbReference type="ARBA" id="ARBA00012367"/>
    </source>
</evidence>
<dbReference type="InterPro" id="IPR019491">
    <property type="entry name" value="Lipoate_protein_ligase_C"/>
</dbReference>
<dbReference type="SUPFAM" id="SSF55681">
    <property type="entry name" value="Class II aaRS and biotin synthetases"/>
    <property type="match status" value="1"/>
</dbReference>
<dbReference type="eggNOG" id="COG0095">
    <property type="taxonomic scope" value="Bacteria"/>
</dbReference>
<evidence type="ECO:0000256" key="6">
    <source>
        <dbReference type="ARBA" id="ARBA00022840"/>
    </source>
</evidence>
<comment type="pathway">
    <text evidence="1">Protein modification; protein lipoylation via exogenous pathway; protein N(6)-(lipoyl)lysine from lipoate: step 2/2.</text>
</comment>
<dbReference type="CDD" id="cd16443">
    <property type="entry name" value="LplA"/>
    <property type="match status" value="1"/>
</dbReference>
<dbReference type="Pfam" id="PF10437">
    <property type="entry name" value="Lip_prot_lig_C"/>
    <property type="match status" value="1"/>
</dbReference>
<dbReference type="HOGENOM" id="CLU_022986_0_1_9"/>
<dbReference type="GO" id="GO:0005737">
    <property type="term" value="C:cytoplasm"/>
    <property type="evidence" value="ECO:0007669"/>
    <property type="project" value="TreeGrafter"/>
</dbReference>
<dbReference type="STRING" id="574087.Acear_0639"/>
<feature type="domain" description="BPL/LPL catalytic" evidence="8">
    <location>
        <begin position="33"/>
        <end position="216"/>
    </location>
</feature>
<dbReference type="Proteomes" id="UP000001661">
    <property type="component" value="Chromosome"/>
</dbReference>
<dbReference type="GO" id="GO:0009249">
    <property type="term" value="P:protein lipoylation"/>
    <property type="evidence" value="ECO:0007669"/>
    <property type="project" value="InterPro"/>
</dbReference>
<dbReference type="RefSeq" id="WP_013277627.1">
    <property type="nucleotide sequence ID" value="NC_014378.1"/>
</dbReference>
<dbReference type="SUPFAM" id="SSF82649">
    <property type="entry name" value="SufE/NifU"/>
    <property type="match status" value="1"/>
</dbReference>
<dbReference type="KEGG" id="aar:Acear_0639"/>
<sequence>MTNKALNSKLVFGTSYNPWYNLAVEEYLIKHIGKQDIILYLWQNDNTVVIGRNQNAWQECHIEDLRRAGGKLARRLSGGGAVFHDLGNLNYTLLMKKKFYNLEEQLIVIVRALNNLGIEAEFSGRNDIVCCGKKISGNAFYYGTKGAYIHGTVLVDTDLDKLTSYLKVSSEKIKSKGIDSVKSRVMNLTDIDNNLTVAQVKDSIQASFQESYNQEQPLTEINIDPTEEKLQELYDKYSDWDWRFGATPDCDISIDNHFTWGEVEINLKLANGYIEQATIYSDAMYSDLIEQISVALEERPFKLKVILATVEDVFANYQFPTKINENQLAKEFITWFKSELEEVIF</sequence>
<dbReference type="GO" id="GO:0005524">
    <property type="term" value="F:ATP binding"/>
    <property type="evidence" value="ECO:0007669"/>
    <property type="project" value="UniProtKB-KW"/>
</dbReference>
<evidence type="ECO:0000313" key="10">
    <source>
        <dbReference type="Proteomes" id="UP000001661"/>
    </source>
</evidence>
<keyword evidence="9" id="KW-0548">Nucleotidyltransferase</keyword>
<evidence type="ECO:0000256" key="7">
    <source>
        <dbReference type="ARBA" id="ARBA00048037"/>
    </source>
</evidence>
<dbReference type="PROSITE" id="PS51733">
    <property type="entry name" value="BPL_LPL_CATALYTIC"/>
    <property type="match status" value="1"/>
</dbReference>
<keyword evidence="4 9" id="KW-0436">Ligase</keyword>
<proteinExistence type="predicted"/>
<dbReference type="InterPro" id="IPR045864">
    <property type="entry name" value="aa-tRNA-synth_II/BPL/LPL"/>
</dbReference>
<reference evidence="9 10" key="1">
    <citation type="journal article" date="2010" name="Stand. Genomic Sci.">
        <title>Complete genome sequence of Acetohalobium arabaticum type strain (Z-7288).</title>
        <authorList>
            <person name="Sikorski J."/>
            <person name="Lapidus A."/>
            <person name="Chertkov O."/>
            <person name="Lucas S."/>
            <person name="Copeland A."/>
            <person name="Glavina Del Rio T."/>
            <person name="Nolan M."/>
            <person name="Tice H."/>
            <person name="Cheng J.F."/>
            <person name="Han C."/>
            <person name="Brambilla E."/>
            <person name="Pitluck S."/>
            <person name="Liolios K."/>
            <person name="Ivanova N."/>
            <person name="Mavromatis K."/>
            <person name="Mikhailova N."/>
            <person name="Pati A."/>
            <person name="Bruce D."/>
            <person name="Detter C."/>
            <person name="Tapia R."/>
            <person name="Goodwin L."/>
            <person name="Chen A."/>
            <person name="Palaniappan K."/>
            <person name="Land M."/>
            <person name="Hauser L."/>
            <person name="Chang Y.J."/>
            <person name="Jeffries C.D."/>
            <person name="Rohde M."/>
            <person name="Goker M."/>
            <person name="Spring S."/>
            <person name="Woyke T."/>
            <person name="Bristow J."/>
            <person name="Eisen J.A."/>
            <person name="Markowitz V."/>
            <person name="Hugenholtz P."/>
            <person name="Kyrpides N.C."/>
            <person name="Klenk H.P."/>
        </authorList>
    </citation>
    <scope>NUCLEOTIDE SEQUENCE [LARGE SCALE GENOMIC DNA]</scope>
    <source>
        <strain evidence="10">ATCC 49924 / DSM 5501 / Z-7288</strain>
    </source>
</reference>
<accession>D9QVC2</accession>
<comment type="pathway">
    <text evidence="2">Protein modification; protein lipoylation via exogenous pathway; protein N(6)-(lipoyl)lysine from lipoate: step 1/2.</text>
</comment>
<keyword evidence="10" id="KW-1185">Reference proteome</keyword>
<name>D9QVC2_ACEAZ</name>
<dbReference type="OrthoDB" id="9788148at2"/>
<dbReference type="UniPathway" id="UPA00537">
    <property type="reaction ID" value="UER00594"/>
</dbReference>
<dbReference type="AlphaFoldDB" id="D9QVC2"/>
<dbReference type="PANTHER" id="PTHR12561">
    <property type="entry name" value="LIPOATE-PROTEIN LIGASE"/>
    <property type="match status" value="1"/>
</dbReference>
<keyword evidence="5" id="KW-0547">Nucleotide-binding</keyword>
<keyword evidence="9" id="KW-0808">Transferase</keyword>
<dbReference type="Pfam" id="PF21948">
    <property type="entry name" value="LplA-B_cat"/>
    <property type="match status" value="1"/>
</dbReference>
<comment type="catalytic activity">
    <reaction evidence="7">
        <text>L-lysyl-[lipoyl-carrier protein] + (R)-lipoate + ATP = N(6)-[(R)-lipoyl]-L-lysyl-[lipoyl-carrier protein] + AMP + diphosphate + H(+)</text>
        <dbReference type="Rhea" id="RHEA:49288"/>
        <dbReference type="Rhea" id="RHEA-COMP:10500"/>
        <dbReference type="Rhea" id="RHEA-COMP:10502"/>
        <dbReference type="ChEBI" id="CHEBI:15378"/>
        <dbReference type="ChEBI" id="CHEBI:29969"/>
        <dbReference type="ChEBI" id="CHEBI:30616"/>
        <dbReference type="ChEBI" id="CHEBI:33019"/>
        <dbReference type="ChEBI" id="CHEBI:83088"/>
        <dbReference type="ChEBI" id="CHEBI:83099"/>
        <dbReference type="ChEBI" id="CHEBI:456215"/>
        <dbReference type="EC" id="6.3.1.20"/>
    </reaction>
</comment>
<dbReference type="Gene3D" id="3.30.390.50">
    <property type="entry name" value="CO dehydrogenase flavoprotein, C-terminal domain"/>
    <property type="match status" value="1"/>
</dbReference>
<dbReference type="PANTHER" id="PTHR12561:SF3">
    <property type="entry name" value="LIPOYLTRANSFERASE 1, MITOCHONDRIAL"/>
    <property type="match status" value="1"/>
</dbReference>
<evidence type="ECO:0000256" key="4">
    <source>
        <dbReference type="ARBA" id="ARBA00022598"/>
    </source>
</evidence>
<evidence type="ECO:0000256" key="2">
    <source>
        <dbReference type="ARBA" id="ARBA00005124"/>
    </source>
</evidence>
<dbReference type="NCBIfam" id="TIGR00545">
    <property type="entry name" value="lipoyltrans"/>
    <property type="match status" value="1"/>
</dbReference>
<dbReference type="GO" id="GO:0017118">
    <property type="term" value="F:lipoyltransferase activity"/>
    <property type="evidence" value="ECO:0007669"/>
    <property type="project" value="TreeGrafter"/>
</dbReference>